<accession>A0ABT1RVJ3</accession>
<dbReference type="PRINTS" id="PR00368">
    <property type="entry name" value="FADPNR"/>
</dbReference>
<dbReference type="SUPFAM" id="SSF51905">
    <property type="entry name" value="FAD/NAD(P)-binding domain"/>
    <property type="match status" value="2"/>
</dbReference>
<evidence type="ECO:0000256" key="2">
    <source>
        <dbReference type="ARBA" id="ARBA00023002"/>
    </source>
</evidence>
<dbReference type="InterPro" id="IPR050097">
    <property type="entry name" value="Ferredoxin-NADP_redctase_2"/>
</dbReference>
<comment type="caution">
    <text evidence="4">The sequence shown here is derived from an EMBL/GenBank/DDBJ whole genome shotgun (WGS) entry which is preliminary data.</text>
</comment>
<dbReference type="EMBL" id="JANFZH010000003">
    <property type="protein sequence ID" value="MCQ4838691.1"/>
    <property type="molecule type" value="Genomic_DNA"/>
</dbReference>
<organism evidence="4 5">
    <name type="scientific">Neglectibacter timonensis</name>
    <dbReference type="NCBI Taxonomy" id="1776382"/>
    <lineage>
        <taxon>Bacteria</taxon>
        <taxon>Bacillati</taxon>
        <taxon>Bacillota</taxon>
        <taxon>Clostridia</taxon>
        <taxon>Eubacteriales</taxon>
        <taxon>Oscillospiraceae</taxon>
        <taxon>Neglectibacter</taxon>
    </lineage>
</organism>
<keyword evidence="2" id="KW-0560">Oxidoreductase</keyword>
<evidence type="ECO:0000259" key="3">
    <source>
        <dbReference type="Pfam" id="PF07992"/>
    </source>
</evidence>
<protein>
    <submittedName>
        <fullName evidence="4">FAD-dependent oxidoreductase</fullName>
    </submittedName>
</protein>
<evidence type="ECO:0000313" key="4">
    <source>
        <dbReference type="EMBL" id="MCQ4838691.1"/>
    </source>
</evidence>
<keyword evidence="1" id="KW-0285">Flavoprotein</keyword>
<dbReference type="Gene3D" id="3.50.50.60">
    <property type="entry name" value="FAD/NAD(P)-binding domain"/>
    <property type="match status" value="2"/>
</dbReference>
<dbReference type="Pfam" id="PF07992">
    <property type="entry name" value="Pyr_redox_2"/>
    <property type="match status" value="1"/>
</dbReference>
<name>A0ABT1RVJ3_9FIRM</name>
<sequence>MYDIAVIGAGPAGVSAAIYGASRGKTVLVLEQEAVGGVIGKVSTVTHYAGILESETGGSFAARLKRQTEKSGVKLVYERVTGVRLKGEVKKIFTEGHVYEAGRVILANGTTPNRLNIPGEEELTGLGMNMNAARDGEQYRGRHVYVVGGADGAVKEAIYLSGLAEKVTVLHFEETLGAISEFQQKVKAAGNIEVKLHTRLTAVAGKGRIEKLELTDVRDGSTFWREDPGCGVFVYVGAAPNTELYPELELAEGYIPVNDKMETELPGVYAVGDIRVKQVRQAATAVADGAIAAINAALF</sequence>
<feature type="domain" description="FAD/NAD(P)-binding" evidence="3">
    <location>
        <begin position="2"/>
        <end position="289"/>
    </location>
</feature>
<reference evidence="4 5" key="1">
    <citation type="submission" date="2022-06" db="EMBL/GenBank/DDBJ databases">
        <title>Isolation of gut microbiota from human fecal samples.</title>
        <authorList>
            <person name="Pamer E.G."/>
            <person name="Barat B."/>
            <person name="Waligurski E."/>
            <person name="Medina S."/>
            <person name="Paddock L."/>
            <person name="Mostad J."/>
        </authorList>
    </citation>
    <scope>NUCLEOTIDE SEQUENCE [LARGE SCALE GENOMIC DNA]</scope>
    <source>
        <strain evidence="4 5">DFI.9.73</strain>
    </source>
</reference>
<dbReference type="InterPro" id="IPR023753">
    <property type="entry name" value="FAD/NAD-binding_dom"/>
</dbReference>
<dbReference type="InterPro" id="IPR036188">
    <property type="entry name" value="FAD/NAD-bd_sf"/>
</dbReference>
<dbReference type="RefSeq" id="WP_256191497.1">
    <property type="nucleotide sequence ID" value="NZ_CATZHN010000013.1"/>
</dbReference>
<keyword evidence="5" id="KW-1185">Reference proteome</keyword>
<evidence type="ECO:0000256" key="1">
    <source>
        <dbReference type="ARBA" id="ARBA00022630"/>
    </source>
</evidence>
<dbReference type="Proteomes" id="UP001524473">
    <property type="component" value="Unassembled WGS sequence"/>
</dbReference>
<proteinExistence type="predicted"/>
<dbReference type="PANTHER" id="PTHR48105">
    <property type="entry name" value="THIOREDOXIN REDUCTASE 1-RELATED-RELATED"/>
    <property type="match status" value="1"/>
</dbReference>
<evidence type="ECO:0000313" key="5">
    <source>
        <dbReference type="Proteomes" id="UP001524473"/>
    </source>
</evidence>
<gene>
    <name evidence="4" type="ORF">NE695_02035</name>
</gene>
<dbReference type="PRINTS" id="PR00469">
    <property type="entry name" value="PNDRDTASEII"/>
</dbReference>